<dbReference type="AlphaFoldDB" id="A0A1P8WGZ7"/>
<dbReference type="EMBL" id="CP017641">
    <property type="protein sequence ID" value="APZ93323.1"/>
    <property type="molecule type" value="Genomic_DNA"/>
</dbReference>
<keyword evidence="2" id="KW-1185">Reference proteome</keyword>
<gene>
    <name evidence="1" type="ORF">Fuma_02940</name>
</gene>
<evidence type="ECO:0000313" key="2">
    <source>
        <dbReference type="Proteomes" id="UP000187735"/>
    </source>
</evidence>
<dbReference type="Pfam" id="PF09965">
    <property type="entry name" value="DUF2199"/>
    <property type="match status" value="1"/>
</dbReference>
<dbReference type="STRING" id="1891926.Fuma_02940"/>
<dbReference type="InterPro" id="IPR018697">
    <property type="entry name" value="DUF2199"/>
</dbReference>
<dbReference type="KEGG" id="fmr:Fuma_02940"/>
<evidence type="ECO:0000313" key="1">
    <source>
        <dbReference type="EMBL" id="APZ93323.1"/>
    </source>
</evidence>
<name>A0A1P8WGZ7_9PLAN</name>
<accession>A0A1P8WGZ7</accession>
<dbReference type="Proteomes" id="UP000187735">
    <property type="component" value="Chromosome"/>
</dbReference>
<organism evidence="1 2">
    <name type="scientific">Fuerstiella marisgermanici</name>
    <dbReference type="NCBI Taxonomy" id="1891926"/>
    <lineage>
        <taxon>Bacteria</taxon>
        <taxon>Pseudomonadati</taxon>
        <taxon>Planctomycetota</taxon>
        <taxon>Planctomycetia</taxon>
        <taxon>Planctomycetales</taxon>
        <taxon>Planctomycetaceae</taxon>
        <taxon>Fuerstiella</taxon>
    </lineage>
</organism>
<sequence>MLPLYPDTFLLKTHVHTRTLGLRPFVELEPTDHPLAVEQREAITMDRVREIAEALLHPEEMQ</sequence>
<proteinExistence type="predicted"/>
<reference evidence="1 2" key="1">
    <citation type="journal article" date="2016" name="Front. Microbiol.">
        <title>Fuerstia marisgermanicae gen. nov., sp. nov., an Unusual Member of the Phylum Planctomycetes from the German Wadden Sea.</title>
        <authorList>
            <person name="Kohn T."/>
            <person name="Heuer A."/>
            <person name="Jogler M."/>
            <person name="Vollmers J."/>
            <person name="Boedeker C."/>
            <person name="Bunk B."/>
            <person name="Rast P."/>
            <person name="Borchert D."/>
            <person name="Glockner I."/>
            <person name="Freese H.M."/>
            <person name="Klenk H.P."/>
            <person name="Overmann J."/>
            <person name="Kaster A.K."/>
            <person name="Rohde M."/>
            <person name="Wiegand S."/>
            <person name="Jogler C."/>
        </authorList>
    </citation>
    <scope>NUCLEOTIDE SEQUENCE [LARGE SCALE GENOMIC DNA]</scope>
    <source>
        <strain evidence="1 2">NH11</strain>
    </source>
</reference>
<protein>
    <submittedName>
        <fullName evidence="1">Uncharacterized protein</fullName>
    </submittedName>
</protein>